<dbReference type="Pfam" id="PF14759">
    <property type="entry name" value="Reductase_C"/>
    <property type="match status" value="1"/>
</dbReference>
<dbReference type="PANTHER" id="PTHR43557:SF2">
    <property type="entry name" value="RIESKE DOMAIN-CONTAINING PROTEIN-RELATED"/>
    <property type="match status" value="1"/>
</dbReference>
<evidence type="ECO:0000256" key="4">
    <source>
        <dbReference type="ARBA" id="ARBA00023002"/>
    </source>
</evidence>
<dbReference type="Pfam" id="PF07992">
    <property type="entry name" value="Pyr_redox_2"/>
    <property type="match status" value="1"/>
</dbReference>
<dbReference type="EMBL" id="CP053697">
    <property type="protein sequence ID" value="QKE64152.1"/>
    <property type="molecule type" value="Genomic_DNA"/>
</dbReference>
<dbReference type="Gene3D" id="3.30.390.30">
    <property type="match status" value="1"/>
</dbReference>
<keyword evidence="8" id="KW-1185">Reference proteome</keyword>
<accession>A0A6M8FIK5</accession>
<keyword evidence="2" id="KW-0285">Flavoprotein</keyword>
<dbReference type="InterPro" id="IPR036188">
    <property type="entry name" value="FAD/NAD-bd_sf"/>
</dbReference>
<organism evidence="7 8">
    <name type="scientific">Aquipseudomonas campi</name>
    <dbReference type="NCBI Taxonomy" id="2731681"/>
    <lineage>
        <taxon>Bacteria</taxon>
        <taxon>Pseudomonadati</taxon>
        <taxon>Pseudomonadota</taxon>
        <taxon>Gammaproteobacteria</taxon>
        <taxon>Pseudomonadales</taxon>
        <taxon>Pseudomonadaceae</taxon>
        <taxon>Aquipseudomonas</taxon>
    </lineage>
</organism>
<evidence type="ECO:0000256" key="2">
    <source>
        <dbReference type="ARBA" id="ARBA00022630"/>
    </source>
</evidence>
<keyword evidence="3" id="KW-0274">FAD</keyword>
<evidence type="ECO:0000313" key="7">
    <source>
        <dbReference type="EMBL" id="QKE64152.1"/>
    </source>
</evidence>
<evidence type="ECO:0000259" key="5">
    <source>
        <dbReference type="Pfam" id="PF07992"/>
    </source>
</evidence>
<proteinExistence type="predicted"/>
<sequence length="420" mass="44708">MTDAASSTALIIGAGHAGGELAVSLRNEGWSGRILLIGEEAHLPYHRPPLSKAYLAGSVEKSSLSIRPQAAYDKANVEILSGVRVEAIDRANKRVQLADGRSLAYAKLVIATGGRPRPLAVPQAKAAEACSNFHYLRTLDDVELIRSQLAPGKRLVIVGGGYIGLEVAASAVQQGLQVQVLEAMPRVLQRVTAAELSAYYERKHREAGVQIRTNVQVSDLELDASGQAVSAVLCSDGTRIPADLVVVGIGLLANTELAAAAGLAVDNGILVNEYAQTSDPDIYAAGDCTNHPNALLGRRLRLESVPNALEQSRCAAAAINGKLKAYASVPWFWSDQYELKLKMVGLSQDYQQLVLRGTPDSDSFSAFYLKDGKVIAADTVNRPQDFMAAKRLIAEGIVLSAAQLADDSKPLKELLPPPTA</sequence>
<dbReference type="InterPro" id="IPR016156">
    <property type="entry name" value="FAD/NAD-linked_Rdtase_dimer_sf"/>
</dbReference>
<dbReference type="Gene3D" id="3.50.50.60">
    <property type="entry name" value="FAD/NAD(P)-binding domain"/>
    <property type="match status" value="2"/>
</dbReference>
<dbReference type="PRINTS" id="PR00368">
    <property type="entry name" value="FADPNR"/>
</dbReference>
<dbReference type="PRINTS" id="PR00411">
    <property type="entry name" value="PNDRDTASEI"/>
</dbReference>
<feature type="domain" description="Reductase C-terminal" evidence="6">
    <location>
        <begin position="331"/>
        <end position="415"/>
    </location>
</feature>
<name>A0A6M8FIK5_9GAMM</name>
<evidence type="ECO:0000313" key="8">
    <source>
        <dbReference type="Proteomes" id="UP000501379"/>
    </source>
</evidence>
<gene>
    <name evidence="7" type="ORF">HNE05_12600</name>
</gene>
<dbReference type="RefSeq" id="WP_173208806.1">
    <property type="nucleotide sequence ID" value="NZ_CP053697.2"/>
</dbReference>
<dbReference type="AlphaFoldDB" id="A0A6M8FIK5"/>
<dbReference type="SUPFAM" id="SSF55424">
    <property type="entry name" value="FAD/NAD-linked reductases, dimerisation (C-terminal) domain"/>
    <property type="match status" value="1"/>
</dbReference>
<dbReference type="InterPro" id="IPR028202">
    <property type="entry name" value="Reductase_C"/>
</dbReference>
<comment type="cofactor">
    <cofactor evidence="1">
        <name>FAD</name>
        <dbReference type="ChEBI" id="CHEBI:57692"/>
    </cofactor>
</comment>
<feature type="domain" description="FAD/NAD(P)-binding" evidence="5">
    <location>
        <begin position="10"/>
        <end position="311"/>
    </location>
</feature>
<evidence type="ECO:0000256" key="3">
    <source>
        <dbReference type="ARBA" id="ARBA00022827"/>
    </source>
</evidence>
<dbReference type="PANTHER" id="PTHR43557">
    <property type="entry name" value="APOPTOSIS-INDUCING FACTOR 1"/>
    <property type="match status" value="1"/>
</dbReference>
<dbReference type="GO" id="GO:0016651">
    <property type="term" value="F:oxidoreductase activity, acting on NAD(P)H"/>
    <property type="evidence" value="ECO:0007669"/>
    <property type="project" value="TreeGrafter"/>
</dbReference>
<dbReference type="SUPFAM" id="SSF51905">
    <property type="entry name" value="FAD/NAD(P)-binding domain"/>
    <property type="match status" value="1"/>
</dbReference>
<dbReference type="Proteomes" id="UP000501379">
    <property type="component" value="Chromosome"/>
</dbReference>
<reference evidence="7" key="1">
    <citation type="submission" date="2020-07" db="EMBL/GenBank/DDBJ databases">
        <title>Nitrate ammonifying Pseudomonas campi sp. nov. isolated from German agricultural grassland.</title>
        <authorList>
            <person name="Timsy T."/>
            <person name="Ulrich A."/>
            <person name="Spanner T."/>
            <person name="Foesel B."/>
            <person name="Kolb S."/>
            <person name="Horn M.A."/>
            <person name="Behrendt U."/>
        </authorList>
    </citation>
    <scope>NUCLEOTIDE SEQUENCE</scope>
    <source>
        <strain evidence="7">S1-A32-2</strain>
    </source>
</reference>
<dbReference type="KEGG" id="pcam:HNE05_12600"/>
<dbReference type="GO" id="GO:0005737">
    <property type="term" value="C:cytoplasm"/>
    <property type="evidence" value="ECO:0007669"/>
    <property type="project" value="TreeGrafter"/>
</dbReference>
<keyword evidence="4" id="KW-0560">Oxidoreductase</keyword>
<dbReference type="InterPro" id="IPR023753">
    <property type="entry name" value="FAD/NAD-binding_dom"/>
</dbReference>
<dbReference type="InterPro" id="IPR050446">
    <property type="entry name" value="FAD-oxidoreductase/Apoptosis"/>
</dbReference>
<protein>
    <submittedName>
        <fullName evidence="7">FAD-dependent oxidoreductase</fullName>
    </submittedName>
</protein>
<evidence type="ECO:0000259" key="6">
    <source>
        <dbReference type="Pfam" id="PF14759"/>
    </source>
</evidence>
<evidence type="ECO:0000256" key="1">
    <source>
        <dbReference type="ARBA" id="ARBA00001974"/>
    </source>
</evidence>